<evidence type="ECO:0000313" key="2">
    <source>
        <dbReference type="Proteomes" id="UP000255505"/>
    </source>
</evidence>
<evidence type="ECO:0000313" key="1">
    <source>
        <dbReference type="EMBL" id="SPK77522.1"/>
    </source>
</evidence>
<accession>A0A375IVT1</accession>
<gene>
    <name evidence="1" type="ORF">CT19425_P30371</name>
</gene>
<proteinExistence type="predicted"/>
<protein>
    <submittedName>
        <fullName evidence="1">Uncharacterized protein</fullName>
    </submittedName>
</protein>
<organism evidence="1 2">
    <name type="scientific">Cupriavidus taiwanensis</name>
    <dbReference type="NCBI Taxonomy" id="164546"/>
    <lineage>
        <taxon>Bacteria</taxon>
        <taxon>Pseudomonadati</taxon>
        <taxon>Pseudomonadota</taxon>
        <taxon>Betaproteobacteria</taxon>
        <taxon>Burkholderiales</taxon>
        <taxon>Burkholderiaceae</taxon>
        <taxon>Cupriavidus</taxon>
    </lineage>
</organism>
<reference evidence="1 2" key="1">
    <citation type="submission" date="2018-01" db="EMBL/GenBank/DDBJ databases">
        <authorList>
            <person name="Gaut B.S."/>
            <person name="Morton B.R."/>
            <person name="Clegg M.T."/>
            <person name="Duvall M.R."/>
        </authorList>
    </citation>
    <scope>NUCLEOTIDE SEQUENCE [LARGE SCALE GENOMIC DNA]</scope>
    <source>
        <strain evidence="1">Cupriavidus taiwanensis LMG 19425</strain>
        <plasmid evidence="2">Plasmid iii</plasmid>
    </source>
</reference>
<dbReference type="EMBL" id="LT991978">
    <property type="protein sequence ID" value="SPK77522.1"/>
    <property type="molecule type" value="Genomic_DNA"/>
</dbReference>
<name>A0A375IVT1_9BURK</name>
<dbReference type="AlphaFoldDB" id="A0A375IVT1"/>
<dbReference type="Proteomes" id="UP000255505">
    <property type="component" value="Plasmid III"/>
</dbReference>
<keyword evidence="1" id="KW-0614">Plasmid</keyword>
<geneLocation type="plasmid" evidence="1">
    <name>III</name>
</geneLocation>
<sequence>MKWHRTNSSRWIVVLPFDWLGILVVLTDIAHELASQILHRGEDPTCDDIALNAREPVLHLIEPGRISRRVVQPDIAMLTEEGTYQVRLVTTDVVADQVDFLLRPLTGDNVSQERDELLAGMAWCGLADYLPVCRIECGKQAERAVALVFKAMTLGAPRRQRQHPVLAIQGLNGGLLVHAEHHCMRWRVQIQPNHVRSLDLEVRIVGDHVLVQSVRTHAVLAPDALHGRDGHIPQFRRELVATPMRGSIRRLAFERVAQHARFEFLGRLQRRSSRVARVQAGKSLGQKTTRPSRDEARIATKSLHDRLARCALVKQQDQPRSTRICRTYGAAPSRRLQLFTLRLGQVHLFHAPNSITNGCFFNDAVD</sequence>